<dbReference type="Pfam" id="PF13366">
    <property type="entry name" value="PDDEXK_3"/>
    <property type="match status" value="1"/>
</dbReference>
<dbReference type="NCBIfam" id="TIGR04256">
    <property type="entry name" value="GxxExxY"/>
    <property type="match status" value="1"/>
</dbReference>
<organism evidence="1">
    <name type="scientific">uncultured Desulfobacterium sp</name>
    <dbReference type="NCBI Taxonomy" id="201089"/>
    <lineage>
        <taxon>Bacteria</taxon>
        <taxon>Pseudomonadati</taxon>
        <taxon>Thermodesulfobacteriota</taxon>
        <taxon>Desulfobacteria</taxon>
        <taxon>Desulfobacterales</taxon>
        <taxon>Desulfobacteriaceae</taxon>
        <taxon>Desulfobacterium</taxon>
        <taxon>environmental samples</taxon>
    </lineage>
</organism>
<evidence type="ECO:0000313" key="1">
    <source>
        <dbReference type="EMBL" id="SPD74591.1"/>
    </source>
</evidence>
<evidence type="ECO:0008006" key="2">
    <source>
        <dbReference type="Google" id="ProtNLM"/>
    </source>
</evidence>
<reference evidence="1" key="1">
    <citation type="submission" date="2018-01" db="EMBL/GenBank/DDBJ databases">
        <authorList>
            <person name="Regsiter A."/>
            <person name="William W."/>
        </authorList>
    </citation>
    <scope>NUCLEOTIDE SEQUENCE</scope>
    <source>
        <strain evidence="1">TRIP AH-1</strain>
    </source>
</reference>
<accession>A0A445MZ26</accession>
<dbReference type="EMBL" id="OJIN01000166">
    <property type="protein sequence ID" value="SPD74591.1"/>
    <property type="molecule type" value="Genomic_DNA"/>
</dbReference>
<dbReference type="AlphaFoldDB" id="A0A445MZ26"/>
<proteinExistence type="predicted"/>
<gene>
    <name evidence="1" type="ORF">PITCH_A260003</name>
</gene>
<protein>
    <recommendedName>
        <fullName evidence="2">GxxExxY protein</fullName>
    </recommendedName>
</protein>
<name>A0A445MZ26_9BACT</name>
<sequence length="175" mass="19956">MFSYNEQWPTGAWSFSDPESFLQDQENPNKNPLASFAPSRFKNLKLMPDIESTAREIVNAAIKVHKSLGPGLLESVYQKCLAYELEKSGCKVECEMPLPVKYEGIFIEAGFRVDMVVNNLVIIENKAVEKLLPIHEAQLLTYLKLSNVKLGFLLNWNVTLMKDGIKRMVNNLKEY</sequence>
<dbReference type="InterPro" id="IPR026350">
    <property type="entry name" value="GxxExxY"/>
</dbReference>